<name>A0A9Q1GRB2_9CARY</name>
<protein>
    <submittedName>
        <fullName evidence="2">Uncharacterized protein</fullName>
    </submittedName>
</protein>
<dbReference type="EMBL" id="JAKOGI010001336">
    <property type="protein sequence ID" value="KAJ8426187.1"/>
    <property type="molecule type" value="Genomic_DNA"/>
</dbReference>
<organism evidence="2 3">
    <name type="scientific">Carnegiea gigantea</name>
    <dbReference type="NCBI Taxonomy" id="171969"/>
    <lineage>
        <taxon>Eukaryota</taxon>
        <taxon>Viridiplantae</taxon>
        <taxon>Streptophyta</taxon>
        <taxon>Embryophyta</taxon>
        <taxon>Tracheophyta</taxon>
        <taxon>Spermatophyta</taxon>
        <taxon>Magnoliopsida</taxon>
        <taxon>eudicotyledons</taxon>
        <taxon>Gunneridae</taxon>
        <taxon>Pentapetalae</taxon>
        <taxon>Caryophyllales</taxon>
        <taxon>Cactineae</taxon>
        <taxon>Cactaceae</taxon>
        <taxon>Cactoideae</taxon>
        <taxon>Echinocereeae</taxon>
        <taxon>Carnegiea</taxon>
    </lineage>
</organism>
<gene>
    <name evidence="2" type="ORF">Cgig2_010824</name>
</gene>
<evidence type="ECO:0000256" key="1">
    <source>
        <dbReference type="SAM" id="MobiDB-lite"/>
    </source>
</evidence>
<accession>A0A9Q1GRB2</accession>
<reference evidence="2" key="1">
    <citation type="submission" date="2022-04" db="EMBL/GenBank/DDBJ databases">
        <title>Carnegiea gigantea Genome sequencing and assembly v2.</title>
        <authorList>
            <person name="Copetti D."/>
            <person name="Sanderson M.J."/>
            <person name="Burquez A."/>
            <person name="Wojciechowski M.F."/>
        </authorList>
    </citation>
    <scope>NUCLEOTIDE SEQUENCE</scope>
    <source>
        <strain evidence="2">SGP5-SGP5p</strain>
        <tissue evidence="2">Aerial part</tissue>
    </source>
</reference>
<dbReference type="Proteomes" id="UP001153076">
    <property type="component" value="Unassembled WGS sequence"/>
</dbReference>
<evidence type="ECO:0000313" key="3">
    <source>
        <dbReference type="Proteomes" id="UP001153076"/>
    </source>
</evidence>
<comment type="caution">
    <text evidence="2">The sequence shown here is derived from an EMBL/GenBank/DDBJ whole genome shotgun (WGS) entry which is preliminary data.</text>
</comment>
<feature type="region of interest" description="Disordered" evidence="1">
    <location>
        <begin position="49"/>
        <end position="93"/>
    </location>
</feature>
<keyword evidence="3" id="KW-1185">Reference proteome</keyword>
<proteinExistence type="predicted"/>
<sequence length="240" mass="26979">MHLAGGSLTVTFTSGITKGRPLGWENDCLDHPTGPRPQETLALSLRSLGSTLPGTNLPEVEGPSRDEELVDAPSEGERLDDPSKEQEDVPPEEELVLRPLRPPAVKNLGRNRDYLEYLRLATRRGISCRMLTWSLPSFKSVIKSAKVISHGYETSCSMLRMLGVDEYSQLDHEGLLHNPHHAFRRESARETQLRSVIHDHAIEDRLHHLSDNLSILCGHAKVKTRAEAVIIHREWVRVKS</sequence>
<dbReference type="AlphaFoldDB" id="A0A9Q1GRB2"/>
<evidence type="ECO:0000313" key="2">
    <source>
        <dbReference type="EMBL" id="KAJ8426187.1"/>
    </source>
</evidence>
<feature type="compositionally biased region" description="Basic and acidic residues" evidence="1">
    <location>
        <begin position="75"/>
        <end position="87"/>
    </location>
</feature>